<dbReference type="Gene3D" id="3.20.10.10">
    <property type="entry name" value="D-amino Acid Aminotransferase, subunit A, domain 2"/>
    <property type="match status" value="1"/>
</dbReference>
<protein>
    <submittedName>
        <fullName evidence="2">4-amino-4-deoxychorismate lyase</fullName>
    </submittedName>
</protein>
<reference evidence="2 3" key="1">
    <citation type="journal article" date="2020" name="Microb. Ecol.">
        <title>Ecogenomics of the Marine Benthic Filamentous Cyanobacterium Adonisia.</title>
        <authorList>
            <person name="Walter J.M."/>
            <person name="Coutinho F.H."/>
            <person name="Leomil L."/>
            <person name="Hargreaves P.I."/>
            <person name="Campeao M.E."/>
            <person name="Vieira V.V."/>
            <person name="Silva B.S."/>
            <person name="Fistarol G.O."/>
            <person name="Salomon P.S."/>
            <person name="Sawabe T."/>
            <person name="Mino S."/>
            <person name="Hosokawa M."/>
            <person name="Miyashita H."/>
            <person name="Maruyama F."/>
            <person name="van Verk M.C."/>
            <person name="Dutilh B.E."/>
            <person name="Thompson C.C."/>
            <person name="Thompson F.L."/>
        </authorList>
    </citation>
    <scope>NUCLEOTIDE SEQUENCE [LARGE SCALE GENOMIC DNA]</scope>
    <source>
        <strain evidence="2 3">CCMR0081</strain>
    </source>
</reference>
<dbReference type="Proteomes" id="UP000481033">
    <property type="component" value="Unassembled WGS sequence"/>
</dbReference>
<dbReference type="PANTHER" id="PTHR42743">
    <property type="entry name" value="AMINO-ACID AMINOTRANSFERASE"/>
    <property type="match status" value="1"/>
</dbReference>
<dbReference type="InterPro" id="IPR043131">
    <property type="entry name" value="BCAT-like_N"/>
</dbReference>
<evidence type="ECO:0000313" key="3">
    <source>
        <dbReference type="Proteomes" id="UP000481033"/>
    </source>
</evidence>
<dbReference type="EMBL" id="QXHD01000004">
    <property type="protein sequence ID" value="NEZ59302.1"/>
    <property type="molecule type" value="Genomic_DNA"/>
</dbReference>
<dbReference type="GO" id="GO:0005829">
    <property type="term" value="C:cytosol"/>
    <property type="evidence" value="ECO:0007669"/>
    <property type="project" value="TreeGrafter"/>
</dbReference>
<dbReference type="PANTHER" id="PTHR42743:SF11">
    <property type="entry name" value="AMINODEOXYCHORISMATE LYASE"/>
    <property type="match status" value="1"/>
</dbReference>
<dbReference type="InterPro" id="IPR001544">
    <property type="entry name" value="Aminotrans_IV"/>
</dbReference>
<evidence type="ECO:0000313" key="2">
    <source>
        <dbReference type="EMBL" id="NEZ59302.1"/>
    </source>
</evidence>
<dbReference type="InterPro" id="IPR036038">
    <property type="entry name" value="Aminotransferase-like"/>
</dbReference>
<dbReference type="Gene3D" id="3.30.470.10">
    <property type="match status" value="1"/>
</dbReference>
<proteinExistence type="inferred from homology"/>
<dbReference type="Pfam" id="PF01063">
    <property type="entry name" value="Aminotran_4"/>
    <property type="match status" value="1"/>
</dbReference>
<dbReference type="SUPFAM" id="SSF56752">
    <property type="entry name" value="D-aminoacid aminotransferase-like PLP-dependent enzymes"/>
    <property type="match status" value="1"/>
</dbReference>
<organism evidence="2 3">
    <name type="scientific">Adonisia turfae CCMR0081</name>
    <dbReference type="NCBI Taxonomy" id="2292702"/>
    <lineage>
        <taxon>Bacteria</taxon>
        <taxon>Bacillati</taxon>
        <taxon>Cyanobacteriota</taxon>
        <taxon>Adonisia</taxon>
        <taxon>Adonisia turfae</taxon>
    </lineage>
</organism>
<evidence type="ECO:0000256" key="1">
    <source>
        <dbReference type="ARBA" id="ARBA00009320"/>
    </source>
</evidence>
<keyword evidence="3" id="KW-1185">Reference proteome</keyword>
<comment type="similarity">
    <text evidence="1">Belongs to the class-IV pyridoxal-phosphate-dependent aminotransferase family.</text>
</comment>
<keyword evidence="2" id="KW-0456">Lyase</keyword>
<dbReference type="RefSeq" id="WP_163702231.1">
    <property type="nucleotide sequence ID" value="NZ_QXHD01000004.1"/>
</dbReference>
<sequence>MTYWFAGQLYKDDQIKIMVSDPALAYGASVFTTMRIYENSLTHPLTAWDWHCDRIAQSLHFFTWPQPDWQRTTTGCQALLTDYPVLRLTILADGRELITGRHLPLNLEQQQQEGVTAWIAAEPKYQRSLPGHKTSNYLPCWLAMQAAKGHGARDAILIAPTGEWLETSTGNLWGYSNGKWYTPPLNSGLLPGISRARLIKALKNQVISHIPWTGSRVNQFECLAYSNCVVELLPIHTVLSGNIKLNYSSTHEGLTALKQMFYRPSMCEHNC</sequence>
<dbReference type="InterPro" id="IPR050571">
    <property type="entry name" value="Class-IV_PLP-Dep_Aminotrnsfr"/>
</dbReference>
<name>A0A6M0RU62_9CYAN</name>
<dbReference type="AlphaFoldDB" id="A0A6M0RU62"/>
<accession>A0A6M0RU62</accession>
<comment type="caution">
    <text evidence="2">The sequence shown here is derived from an EMBL/GenBank/DDBJ whole genome shotgun (WGS) entry which is preliminary data.</text>
</comment>
<gene>
    <name evidence="2" type="ORF">DXZ20_27390</name>
</gene>
<dbReference type="GO" id="GO:0046394">
    <property type="term" value="P:carboxylic acid biosynthetic process"/>
    <property type="evidence" value="ECO:0007669"/>
    <property type="project" value="UniProtKB-ARBA"/>
</dbReference>
<dbReference type="GO" id="GO:0016829">
    <property type="term" value="F:lyase activity"/>
    <property type="evidence" value="ECO:0007669"/>
    <property type="project" value="UniProtKB-KW"/>
</dbReference>
<dbReference type="InterPro" id="IPR043132">
    <property type="entry name" value="BCAT-like_C"/>
</dbReference>